<proteinExistence type="predicted"/>
<dbReference type="InterPro" id="IPR005225">
    <property type="entry name" value="Small_GTP-bd"/>
</dbReference>
<evidence type="ECO:0000313" key="6">
    <source>
        <dbReference type="Proteomes" id="UP000265618"/>
    </source>
</evidence>
<dbReference type="PROSITE" id="PS51417">
    <property type="entry name" value="ARF"/>
    <property type="match status" value="1"/>
</dbReference>
<name>A0A9K3CMZ0_9EUKA</name>
<keyword evidence="4" id="KW-0479">Metal-binding</keyword>
<evidence type="ECO:0000256" key="4">
    <source>
        <dbReference type="PIRSR" id="PIRSR606689-2"/>
    </source>
</evidence>
<dbReference type="Proteomes" id="UP000265618">
    <property type="component" value="Unassembled WGS sequence"/>
</dbReference>
<dbReference type="GO" id="GO:0043001">
    <property type="term" value="P:Golgi to plasma membrane protein transport"/>
    <property type="evidence" value="ECO:0007669"/>
    <property type="project" value="TreeGrafter"/>
</dbReference>
<feature type="binding site" evidence="4">
    <location>
        <position position="57"/>
    </location>
    <ligand>
        <name>Mg(2+)</name>
        <dbReference type="ChEBI" id="CHEBI:18420"/>
    </ligand>
</feature>
<dbReference type="Gene3D" id="3.40.50.300">
    <property type="entry name" value="P-loop containing nucleotide triphosphate hydrolases"/>
    <property type="match status" value="1"/>
</dbReference>
<dbReference type="GO" id="GO:0005525">
    <property type="term" value="F:GTP binding"/>
    <property type="evidence" value="ECO:0007669"/>
    <property type="project" value="UniProtKB-KW"/>
</dbReference>
<dbReference type="GO" id="GO:0005794">
    <property type="term" value="C:Golgi apparatus"/>
    <property type="evidence" value="ECO:0007669"/>
    <property type="project" value="TreeGrafter"/>
</dbReference>
<gene>
    <name evidence="5" type="ORF">KIPB_000828</name>
</gene>
<feature type="binding site" evidence="3">
    <location>
        <position position="79"/>
    </location>
    <ligand>
        <name>GTP</name>
        <dbReference type="ChEBI" id="CHEBI:37565"/>
    </ligand>
</feature>
<keyword evidence="4" id="KW-0460">Magnesium</keyword>
<dbReference type="OrthoDB" id="414781at2759"/>
<dbReference type="NCBIfam" id="TIGR00231">
    <property type="entry name" value="small_GTP"/>
    <property type="match status" value="1"/>
</dbReference>
<dbReference type="SMART" id="SM00178">
    <property type="entry name" value="SAR"/>
    <property type="match status" value="1"/>
</dbReference>
<dbReference type="GO" id="GO:0003924">
    <property type="term" value="F:GTPase activity"/>
    <property type="evidence" value="ECO:0007669"/>
    <property type="project" value="InterPro"/>
</dbReference>
<dbReference type="SUPFAM" id="SSF52540">
    <property type="entry name" value="P-loop containing nucleoside triphosphate hydrolases"/>
    <property type="match status" value="1"/>
</dbReference>
<dbReference type="SMART" id="SM00177">
    <property type="entry name" value="ARF"/>
    <property type="match status" value="1"/>
</dbReference>
<dbReference type="InterPro" id="IPR027417">
    <property type="entry name" value="P-loop_NTPase"/>
</dbReference>
<dbReference type="Pfam" id="PF00025">
    <property type="entry name" value="Arf"/>
    <property type="match status" value="1"/>
</dbReference>
<dbReference type="GO" id="GO:0046872">
    <property type="term" value="F:metal ion binding"/>
    <property type="evidence" value="ECO:0007669"/>
    <property type="project" value="UniProtKB-KW"/>
</dbReference>
<protein>
    <submittedName>
        <fullName evidence="5">Small GTPase superfamily, ARF type</fullName>
    </submittedName>
</protein>
<evidence type="ECO:0000256" key="1">
    <source>
        <dbReference type="ARBA" id="ARBA00022741"/>
    </source>
</evidence>
<sequence length="211" mass="23441">MGNFCGCIGKKANVVILGLQNSGKTTTMTRIMSIVTRQELDVSSHPGHPDDSLLTPTIGQNIGHISMFGYKTTIFDMGGQSSYRKQWSVQYATATTIVFIIDGADASSFAEARRHFTQVMQDEATANTPVLFLINKCDLDTCARFETVVEYFSLDGPLTHHRPFRVLRVSALTGHSIYYAFRWLMAQVTPKGGRPARHIRVGSSNFEKMIV</sequence>
<comment type="caution">
    <text evidence="5">The sequence shown here is derived from an EMBL/GenBank/DDBJ whole genome shotgun (WGS) entry which is preliminary data.</text>
</comment>
<dbReference type="PANTHER" id="PTHR45909:SF1">
    <property type="entry name" value="ADP-RIBOSYLATION FACTOR-RELATED PROTEIN 1"/>
    <property type="match status" value="1"/>
</dbReference>
<dbReference type="InterPro" id="IPR006689">
    <property type="entry name" value="Small_GTPase_ARF/SAR"/>
</dbReference>
<accession>A0A9K3CMZ0</accession>
<keyword evidence="1 3" id="KW-0547">Nucleotide-binding</keyword>
<feature type="binding site" evidence="3">
    <location>
        <begin position="18"/>
        <end position="25"/>
    </location>
    <ligand>
        <name>GTP</name>
        <dbReference type="ChEBI" id="CHEBI:37565"/>
    </ligand>
</feature>
<dbReference type="GO" id="GO:0006886">
    <property type="term" value="P:intracellular protein transport"/>
    <property type="evidence" value="ECO:0007669"/>
    <property type="project" value="TreeGrafter"/>
</dbReference>
<organism evidence="5 6">
    <name type="scientific">Kipferlia bialata</name>
    <dbReference type="NCBI Taxonomy" id="797122"/>
    <lineage>
        <taxon>Eukaryota</taxon>
        <taxon>Metamonada</taxon>
        <taxon>Carpediemonas-like organisms</taxon>
        <taxon>Kipferlia</taxon>
    </lineage>
</organism>
<reference evidence="5 6" key="1">
    <citation type="journal article" date="2018" name="PLoS ONE">
        <title>The draft genome of Kipferlia bialata reveals reductive genome evolution in fornicate parasites.</title>
        <authorList>
            <person name="Tanifuji G."/>
            <person name="Takabayashi S."/>
            <person name="Kume K."/>
            <person name="Takagi M."/>
            <person name="Nakayama T."/>
            <person name="Kamikawa R."/>
            <person name="Inagaki Y."/>
            <person name="Hashimoto T."/>
        </authorList>
    </citation>
    <scope>NUCLEOTIDE SEQUENCE [LARGE SCALE GENOMIC DNA]</scope>
    <source>
        <strain evidence="5">NY0173</strain>
    </source>
</reference>
<dbReference type="InterPro" id="IPR024156">
    <property type="entry name" value="Small_GTPase_ARF"/>
</dbReference>
<evidence type="ECO:0000313" key="5">
    <source>
        <dbReference type="EMBL" id="GIQ80086.1"/>
    </source>
</evidence>
<evidence type="ECO:0000256" key="3">
    <source>
        <dbReference type="PIRSR" id="PIRSR606689-1"/>
    </source>
</evidence>
<keyword evidence="2 3" id="KW-0342">GTP-binding</keyword>
<dbReference type="PANTHER" id="PTHR45909">
    <property type="entry name" value="ADP-RIBOSYLATION FACTOR-RELATED PROTEIN 1"/>
    <property type="match status" value="1"/>
</dbReference>
<dbReference type="AlphaFoldDB" id="A0A9K3CMZ0"/>
<dbReference type="PRINTS" id="PR00449">
    <property type="entry name" value="RASTRNSFRMNG"/>
</dbReference>
<evidence type="ECO:0000256" key="2">
    <source>
        <dbReference type="ARBA" id="ARBA00023134"/>
    </source>
</evidence>
<feature type="binding site" evidence="3">
    <location>
        <begin position="135"/>
        <end position="138"/>
    </location>
    <ligand>
        <name>GTP</name>
        <dbReference type="ChEBI" id="CHEBI:37565"/>
    </ligand>
</feature>
<feature type="binding site" evidence="4">
    <location>
        <position position="25"/>
    </location>
    <ligand>
        <name>Mg(2+)</name>
        <dbReference type="ChEBI" id="CHEBI:18420"/>
    </ligand>
</feature>
<dbReference type="EMBL" id="BDIP01000102">
    <property type="protein sequence ID" value="GIQ80086.1"/>
    <property type="molecule type" value="Genomic_DNA"/>
</dbReference>
<dbReference type="GO" id="GO:0034067">
    <property type="term" value="P:protein localization to Golgi apparatus"/>
    <property type="evidence" value="ECO:0007669"/>
    <property type="project" value="TreeGrafter"/>
</dbReference>
<keyword evidence="6" id="KW-1185">Reference proteome</keyword>